<dbReference type="InterPro" id="IPR030878">
    <property type="entry name" value="Ribosomal_uL15"/>
</dbReference>
<organism evidence="7 8">
    <name type="scientific">Candidatus Beckwithbacteria bacterium GW2011_GWB1_47_15</name>
    <dbReference type="NCBI Taxonomy" id="1618371"/>
    <lineage>
        <taxon>Bacteria</taxon>
        <taxon>Candidatus Beckwithiibacteriota</taxon>
    </lineage>
</organism>
<dbReference type="Gene3D" id="3.100.10.10">
    <property type="match status" value="1"/>
</dbReference>
<dbReference type="InterPro" id="IPR036227">
    <property type="entry name" value="Ribosomal_uL15/eL18_sf"/>
</dbReference>
<evidence type="ECO:0000313" key="8">
    <source>
        <dbReference type="Proteomes" id="UP000033860"/>
    </source>
</evidence>
<dbReference type="Pfam" id="PF00828">
    <property type="entry name" value="Ribosomal_L27A"/>
    <property type="match status" value="1"/>
</dbReference>
<evidence type="ECO:0000256" key="1">
    <source>
        <dbReference type="ARBA" id="ARBA00007320"/>
    </source>
</evidence>
<dbReference type="GO" id="GO:0006412">
    <property type="term" value="P:translation"/>
    <property type="evidence" value="ECO:0007669"/>
    <property type="project" value="UniProtKB-UniRule"/>
</dbReference>
<dbReference type="InterPro" id="IPR021131">
    <property type="entry name" value="Ribosomal_uL15/eL18"/>
</dbReference>
<dbReference type="PANTHER" id="PTHR12934:SF11">
    <property type="entry name" value="LARGE RIBOSOMAL SUBUNIT PROTEIN UL15M"/>
    <property type="match status" value="1"/>
</dbReference>
<evidence type="ECO:0000256" key="4">
    <source>
        <dbReference type="HAMAP-Rule" id="MF_01341"/>
    </source>
</evidence>
<dbReference type="GO" id="GO:0022625">
    <property type="term" value="C:cytosolic large ribosomal subunit"/>
    <property type="evidence" value="ECO:0007669"/>
    <property type="project" value="TreeGrafter"/>
</dbReference>
<evidence type="ECO:0000256" key="3">
    <source>
        <dbReference type="ARBA" id="ARBA00023274"/>
    </source>
</evidence>
<dbReference type="HAMAP" id="MF_01341">
    <property type="entry name" value="Ribosomal_uL15"/>
    <property type="match status" value="1"/>
</dbReference>
<evidence type="ECO:0000259" key="6">
    <source>
        <dbReference type="Pfam" id="PF00828"/>
    </source>
</evidence>
<evidence type="ECO:0000256" key="2">
    <source>
        <dbReference type="ARBA" id="ARBA00022980"/>
    </source>
</evidence>
<feature type="region of interest" description="Disordered" evidence="5">
    <location>
        <begin position="1"/>
        <end position="43"/>
    </location>
</feature>
<comment type="similarity">
    <text evidence="1 4">Belongs to the universal ribosomal protein uL15 family.</text>
</comment>
<feature type="compositionally biased region" description="Gly residues" evidence="5">
    <location>
        <begin position="19"/>
        <end position="34"/>
    </location>
</feature>
<evidence type="ECO:0000313" key="7">
    <source>
        <dbReference type="EMBL" id="KKU61911.1"/>
    </source>
</evidence>
<protein>
    <recommendedName>
        <fullName evidence="4">Large ribosomal subunit protein uL15</fullName>
    </recommendedName>
</protein>
<gene>
    <name evidence="4" type="primary">rplO</name>
    <name evidence="7" type="ORF">UX85_C0001G0125</name>
</gene>
<comment type="subunit">
    <text evidence="4">Part of the 50S ribosomal subunit.</text>
</comment>
<keyword evidence="4" id="KW-0694">RNA-binding</keyword>
<dbReference type="EMBL" id="LCNT01000001">
    <property type="protein sequence ID" value="KKU61911.1"/>
    <property type="molecule type" value="Genomic_DNA"/>
</dbReference>
<feature type="domain" description="Large ribosomal subunit protein uL15/eL18" evidence="6">
    <location>
        <begin position="79"/>
        <end position="146"/>
    </location>
</feature>
<keyword evidence="2 4" id="KW-0689">Ribosomal protein</keyword>
<dbReference type="AlphaFoldDB" id="A0A0G1RXR1"/>
<comment type="caution">
    <text evidence="7">The sequence shown here is derived from an EMBL/GenBank/DDBJ whole genome shotgun (WGS) entry which is preliminary data.</text>
</comment>
<keyword evidence="4" id="KW-0699">rRNA-binding</keyword>
<dbReference type="PANTHER" id="PTHR12934">
    <property type="entry name" value="50S RIBOSOMAL PROTEIN L15"/>
    <property type="match status" value="1"/>
</dbReference>
<dbReference type="NCBIfam" id="TIGR01071">
    <property type="entry name" value="rplO_bact"/>
    <property type="match status" value="1"/>
</dbReference>
<dbReference type="InterPro" id="IPR005749">
    <property type="entry name" value="Ribosomal_uL15_bac-type"/>
</dbReference>
<dbReference type="GO" id="GO:0019843">
    <property type="term" value="F:rRNA binding"/>
    <property type="evidence" value="ECO:0007669"/>
    <property type="project" value="UniProtKB-UniRule"/>
</dbReference>
<evidence type="ECO:0000256" key="5">
    <source>
        <dbReference type="SAM" id="MobiDB-lite"/>
    </source>
</evidence>
<reference evidence="7 8" key="1">
    <citation type="journal article" date="2015" name="Nature">
        <title>rRNA introns, odd ribosomes, and small enigmatic genomes across a large radiation of phyla.</title>
        <authorList>
            <person name="Brown C.T."/>
            <person name="Hug L.A."/>
            <person name="Thomas B.C."/>
            <person name="Sharon I."/>
            <person name="Castelle C.J."/>
            <person name="Singh A."/>
            <person name="Wilkins M.J."/>
            <person name="Williams K.H."/>
            <person name="Banfield J.F."/>
        </authorList>
    </citation>
    <scope>NUCLEOTIDE SEQUENCE [LARGE SCALE GENOMIC DNA]</scope>
</reference>
<keyword evidence="3 4" id="KW-0687">Ribonucleoprotein</keyword>
<dbReference type="Proteomes" id="UP000033860">
    <property type="component" value="Unassembled WGS sequence"/>
</dbReference>
<dbReference type="GO" id="GO:0003735">
    <property type="term" value="F:structural constituent of ribosome"/>
    <property type="evidence" value="ECO:0007669"/>
    <property type="project" value="InterPro"/>
</dbReference>
<dbReference type="SUPFAM" id="SSF52080">
    <property type="entry name" value="Ribosomal proteins L15p and L18e"/>
    <property type="match status" value="1"/>
</dbReference>
<name>A0A0G1RXR1_9BACT</name>
<accession>A0A0G1RXR1</accession>
<comment type="function">
    <text evidence="4">Binds to the 23S rRNA.</text>
</comment>
<proteinExistence type="inferred from homology"/>
<sequence length="151" mass="16119">MKLEKLTKTVTKSKKRPGRGYGSGKGGHTSGRGAKGQKARSKVKTYFEGTAMRKSLIRRLPMFRGKGKFKSFKTASVILNLKDLKDFPKTSEVTPESLVKVGLLPPSAQNLPIKLLGDGVAPKGLKVALATSKAAAKKITAAGGKIIEKVK</sequence>